<reference evidence="10" key="1">
    <citation type="journal article" date="2014" name="Front. Microbiol.">
        <title>High frequency of phylogenetically diverse reductive dehalogenase-homologous genes in deep subseafloor sedimentary metagenomes.</title>
        <authorList>
            <person name="Kawai M."/>
            <person name="Futagami T."/>
            <person name="Toyoda A."/>
            <person name="Takaki Y."/>
            <person name="Nishi S."/>
            <person name="Hori S."/>
            <person name="Arai W."/>
            <person name="Tsubouchi T."/>
            <person name="Morono Y."/>
            <person name="Uchiyama I."/>
            <person name="Ito T."/>
            <person name="Fujiyama A."/>
            <person name="Inagaki F."/>
            <person name="Takami H."/>
        </authorList>
    </citation>
    <scope>NUCLEOTIDE SEQUENCE</scope>
    <source>
        <strain evidence="10">Expedition CK06-06</strain>
    </source>
</reference>
<evidence type="ECO:0000259" key="9">
    <source>
        <dbReference type="Pfam" id="PF03175"/>
    </source>
</evidence>
<dbReference type="GO" id="GO:0006260">
    <property type="term" value="P:DNA replication"/>
    <property type="evidence" value="ECO:0007669"/>
    <property type="project" value="UniProtKB-KW"/>
</dbReference>
<dbReference type="GO" id="GO:0000166">
    <property type="term" value="F:nucleotide binding"/>
    <property type="evidence" value="ECO:0007669"/>
    <property type="project" value="InterPro"/>
</dbReference>
<evidence type="ECO:0000256" key="8">
    <source>
        <dbReference type="ARBA" id="ARBA00049244"/>
    </source>
</evidence>
<dbReference type="InterPro" id="IPR023211">
    <property type="entry name" value="DNA_pol_palm_dom_sf"/>
</dbReference>
<feature type="domain" description="DNA-directed DNA polymerase family B mitochondria/virus" evidence="9">
    <location>
        <begin position="86"/>
        <end position="398"/>
    </location>
</feature>
<evidence type="ECO:0000256" key="6">
    <source>
        <dbReference type="ARBA" id="ARBA00022932"/>
    </source>
</evidence>
<evidence type="ECO:0000256" key="4">
    <source>
        <dbReference type="ARBA" id="ARBA00022695"/>
    </source>
</evidence>
<dbReference type="InterPro" id="IPR043502">
    <property type="entry name" value="DNA/RNA_pol_sf"/>
</dbReference>
<dbReference type="Gene3D" id="3.30.1770.10">
    <property type="entry name" value="TPR 1 domain of DNA polymerase"/>
    <property type="match status" value="1"/>
</dbReference>
<comment type="catalytic activity">
    <reaction evidence="8">
        <text>DNA(n) + a 2'-deoxyribonucleoside 5'-triphosphate = DNA(n+1) + diphosphate</text>
        <dbReference type="Rhea" id="RHEA:22508"/>
        <dbReference type="Rhea" id="RHEA-COMP:17339"/>
        <dbReference type="Rhea" id="RHEA-COMP:17340"/>
        <dbReference type="ChEBI" id="CHEBI:33019"/>
        <dbReference type="ChEBI" id="CHEBI:61560"/>
        <dbReference type="ChEBI" id="CHEBI:173112"/>
        <dbReference type="EC" id="2.7.7.7"/>
    </reaction>
</comment>
<sequence>MKNKIRIFRKTQRKRSASHHPLLAFDIENDPITGAFINAGVYGYKKSRGHHNTKDEQIEEFFTNQDEFHEFLLNLRPEGMKEIPCKLITFNLSYDLWFCMKITKDNKTLSNGSNIIVAELDNGLEIMDLTNLTRKGSLEDWIGYLKEDMNKYGIYKKESLDNLEIRVKSDAKATWILGNYLENFFVHEIGIPLKLTIASAARYLFSLCFFTDYWFREEKDLWKSEYERKAYRGGRTEAFKGGVERVFVGYDVNSMYLSIMRDEVFPDPNSAKYVREPKVLPQDVLYIADVTVNIPEQYIGVLPKLNPDDGKLIFPTGTFRGHFVSPELNYSIKECGVKIIKIHSLIKYKSKPYFKKYAEFIWKKRKEYKDKHNKGMDILIKYLGNVLYGGFGQKNKDSFFGKLEDLTLKFVSDNKARPKITIIDGVKYVTVTATEGEDSKHTFPCIPTFITSYSRLFLLKALRANADILIYTDTDSMKVRNTPKDVVIGDGLGEWGYEGVDINVPVYKSKMYGDKCKGVPKRAELVWEDKVRKIYTYEKPNKMKESFRRGLTPALWKKVTKEVSKIDDKRVWIDEKTSMPPVLIII</sequence>
<name>X1DXL4_9ZZZZ</name>
<evidence type="ECO:0000256" key="2">
    <source>
        <dbReference type="ARBA" id="ARBA00012417"/>
    </source>
</evidence>
<dbReference type="Pfam" id="PF03175">
    <property type="entry name" value="DNA_pol_B_2"/>
    <property type="match status" value="1"/>
</dbReference>
<proteinExistence type="inferred from homology"/>
<organism evidence="10">
    <name type="scientific">marine sediment metagenome</name>
    <dbReference type="NCBI Taxonomy" id="412755"/>
    <lineage>
        <taxon>unclassified sequences</taxon>
        <taxon>metagenomes</taxon>
        <taxon>ecological metagenomes</taxon>
    </lineage>
</organism>
<keyword evidence="3" id="KW-0808">Transferase</keyword>
<evidence type="ECO:0000256" key="1">
    <source>
        <dbReference type="ARBA" id="ARBA00005755"/>
    </source>
</evidence>
<dbReference type="PANTHER" id="PTHR33568:SF3">
    <property type="entry name" value="DNA-DIRECTED DNA POLYMERASE"/>
    <property type="match status" value="1"/>
</dbReference>
<keyword evidence="6" id="KW-0239">DNA-directed DNA polymerase</keyword>
<dbReference type="EMBL" id="BARU01000003">
    <property type="protein sequence ID" value="GAH24992.1"/>
    <property type="molecule type" value="Genomic_DNA"/>
</dbReference>
<comment type="similarity">
    <text evidence="1">Belongs to the DNA polymerase type-B family.</text>
</comment>
<dbReference type="Gene3D" id="3.90.1600.10">
    <property type="entry name" value="Palm domain of DNA polymerase"/>
    <property type="match status" value="2"/>
</dbReference>
<dbReference type="GO" id="GO:0003677">
    <property type="term" value="F:DNA binding"/>
    <property type="evidence" value="ECO:0007669"/>
    <property type="project" value="UniProtKB-KW"/>
</dbReference>
<evidence type="ECO:0000313" key="10">
    <source>
        <dbReference type="EMBL" id="GAH24992.1"/>
    </source>
</evidence>
<keyword evidence="4" id="KW-0548">Nucleotidyltransferase</keyword>
<evidence type="ECO:0000256" key="5">
    <source>
        <dbReference type="ARBA" id="ARBA00022705"/>
    </source>
</evidence>
<dbReference type="SUPFAM" id="SSF56672">
    <property type="entry name" value="DNA/RNA polymerases"/>
    <property type="match status" value="1"/>
</dbReference>
<accession>X1DXL4</accession>
<dbReference type="InterPro" id="IPR017964">
    <property type="entry name" value="DNA-dir_DNA_pol_B_CS"/>
</dbReference>
<keyword evidence="7" id="KW-0238">DNA-binding</keyword>
<dbReference type="PROSITE" id="PS00116">
    <property type="entry name" value="DNA_POLYMERASE_B"/>
    <property type="match status" value="1"/>
</dbReference>
<dbReference type="GO" id="GO:0003887">
    <property type="term" value="F:DNA-directed DNA polymerase activity"/>
    <property type="evidence" value="ECO:0007669"/>
    <property type="project" value="UniProtKB-KW"/>
</dbReference>
<keyword evidence="5" id="KW-0235">DNA replication</keyword>
<dbReference type="AlphaFoldDB" id="X1DXL4"/>
<evidence type="ECO:0000256" key="3">
    <source>
        <dbReference type="ARBA" id="ARBA00022679"/>
    </source>
</evidence>
<gene>
    <name evidence="10" type="ORF">S03H2_00048</name>
</gene>
<dbReference type="PANTHER" id="PTHR33568">
    <property type="entry name" value="DNA POLYMERASE"/>
    <property type="match status" value="1"/>
</dbReference>
<dbReference type="EC" id="2.7.7.7" evidence="2"/>
<comment type="caution">
    <text evidence="10">The sequence shown here is derived from an EMBL/GenBank/DDBJ whole genome shotgun (WGS) entry which is preliminary data.</text>
</comment>
<evidence type="ECO:0000256" key="7">
    <source>
        <dbReference type="ARBA" id="ARBA00023125"/>
    </source>
</evidence>
<dbReference type="Gene3D" id="4.10.80.20">
    <property type="entry name" value="DNA polymerase, domain 5"/>
    <property type="match status" value="1"/>
</dbReference>
<dbReference type="Gene3D" id="1.10.287.690">
    <property type="entry name" value="Helix hairpin bin"/>
    <property type="match status" value="1"/>
</dbReference>
<dbReference type="InterPro" id="IPR004868">
    <property type="entry name" value="DNA-dir_DNA_pol_B_mt/vir"/>
</dbReference>
<protein>
    <recommendedName>
        <fullName evidence="2">DNA-directed DNA polymerase</fullName>
        <ecNumber evidence="2">2.7.7.7</ecNumber>
    </recommendedName>
</protein>